<accession>A0A1L7XYX7</accession>
<dbReference type="PANTHER" id="PTHR24148:SF64">
    <property type="entry name" value="HETEROKARYON INCOMPATIBILITY DOMAIN-CONTAINING PROTEIN"/>
    <property type="match status" value="1"/>
</dbReference>
<dbReference type="AlphaFoldDB" id="A0A1L7XYX7"/>
<evidence type="ECO:0008006" key="3">
    <source>
        <dbReference type="Google" id="ProtNLM"/>
    </source>
</evidence>
<sequence length="446" mass="50505">MVRLVRRCVRYIYVNSALAGQFYFYGAGTTSRSPDLTACMAEEELRPDTIVYQDSVKQSNFLLRLFGCGVGNICQWGITATKKSTQLYNELPSHDHVRLLEILPEDAALANSAIVIWDDSEISWEWIGLAAAIIRTNLQRISASLRKDPGRHQFSPPTRRVPTGVSNAYFIYRLSKCQRYFQPVHFTFLQLLKLTRHLGCKNERDRVYGLLGLPTIDNNSNVIVPDYSKTVSQVYLEVARTLLDSSTSLAMFSSIQRERDTPSNRLTGNRYHPKVYKTNDTVPSWMILRGVRVGIVQKNFYPGFLLRGELSTTRARPSRGSLFRGEPERNLDQLLDERRYTESDLIDISVTLTAGRNWYGLPIRNMSAHLADYARCLLKEGLWWTLYGDLIGFHNSSGPDSSVCDVQEGQSSTHVNLRALEVLADGGNADRFFDAVATTCSGRKFF</sequence>
<name>A0A1L7XYX7_9HELO</name>
<dbReference type="Proteomes" id="UP000184330">
    <property type="component" value="Unassembled WGS sequence"/>
</dbReference>
<evidence type="ECO:0000313" key="2">
    <source>
        <dbReference type="Proteomes" id="UP000184330"/>
    </source>
</evidence>
<dbReference type="PANTHER" id="PTHR24148">
    <property type="entry name" value="ANKYRIN REPEAT DOMAIN-CONTAINING PROTEIN 39 HOMOLOG-RELATED"/>
    <property type="match status" value="1"/>
</dbReference>
<dbReference type="EMBL" id="FJOG01000116">
    <property type="protein sequence ID" value="CZR70261.1"/>
    <property type="molecule type" value="Genomic_DNA"/>
</dbReference>
<proteinExistence type="predicted"/>
<keyword evidence="2" id="KW-1185">Reference proteome</keyword>
<protein>
    <recommendedName>
        <fullName evidence="3">Heterokaryon incompatibility domain-containing protein</fullName>
    </recommendedName>
</protein>
<organism evidence="1 2">
    <name type="scientific">Phialocephala subalpina</name>
    <dbReference type="NCBI Taxonomy" id="576137"/>
    <lineage>
        <taxon>Eukaryota</taxon>
        <taxon>Fungi</taxon>
        <taxon>Dikarya</taxon>
        <taxon>Ascomycota</taxon>
        <taxon>Pezizomycotina</taxon>
        <taxon>Leotiomycetes</taxon>
        <taxon>Helotiales</taxon>
        <taxon>Mollisiaceae</taxon>
        <taxon>Phialocephala</taxon>
        <taxon>Phialocephala fortinii species complex</taxon>
    </lineage>
</organism>
<reference evidence="1 2" key="1">
    <citation type="submission" date="2016-03" db="EMBL/GenBank/DDBJ databases">
        <authorList>
            <person name="Ploux O."/>
        </authorList>
    </citation>
    <scope>NUCLEOTIDE SEQUENCE [LARGE SCALE GENOMIC DNA]</scope>
    <source>
        <strain evidence="1 2">UAMH 11012</strain>
    </source>
</reference>
<dbReference type="InterPro" id="IPR052895">
    <property type="entry name" value="HetReg/Transcr_Mod"/>
</dbReference>
<gene>
    <name evidence="1" type="ORF">PAC_20162</name>
</gene>
<dbReference type="STRING" id="576137.A0A1L7XYX7"/>
<evidence type="ECO:0000313" key="1">
    <source>
        <dbReference type="EMBL" id="CZR70261.1"/>
    </source>
</evidence>
<dbReference type="OrthoDB" id="3564409at2759"/>